<dbReference type="GO" id="GO:0007039">
    <property type="term" value="P:protein catabolic process in the vacuole"/>
    <property type="evidence" value="ECO:0007669"/>
    <property type="project" value="TreeGrafter"/>
</dbReference>
<reference evidence="3" key="1">
    <citation type="submission" date="2022-08" db="EMBL/GenBank/DDBJ databases">
        <authorList>
            <consortium name="DOE Joint Genome Institute"/>
            <person name="Min B."/>
            <person name="Riley R."/>
            <person name="Sierra-Patev S."/>
            <person name="Naranjo-Ortiz M."/>
            <person name="Looney B."/>
            <person name="Konkel Z."/>
            <person name="Slot J.C."/>
            <person name="Sakamoto Y."/>
            <person name="Steenwyk J.L."/>
            <person name="Rokas A."/>
            <person name="Carro J."/>
            <person name="Camarero S."/>
            <person name="Ferreira P."/>
            <person name="Molpeceres G."/>
            <person name="Ruiz-Duenas F.J."/>
            <person name="Serrano A."/>
            <person name="Henrissat B."/>
            <person name="Drula E."/>
            <person name="Hughes K.W."/>
            <person name="Mata J.L."/>
            <person name="Ishikawa N.K."/>
            <person name="Vargas-Isla R."/>
            <person name="Ushijima S."/>
            <person name="Smith C.A."/>
            <person name="Ahrendt S."/>
            <person name="Andreopoulos W."/>
            <person name="He G."/>
            <person name="Labutti K."/>
            <person name="Lipzen A."/>
            <person name="Ng V."/>
            <person name="Sandor L."/>
            <person name="Barry K."/>
            <person name="Martinez A.T."/>
            <person name="Xiao Y."/>
            <person name="Gibbons J.G."/>
            <person name="Terashima K."/>
            <person name="Hibbett D.S."/>
            <person name="Grigoriev I.V."/>
        </authorList>
    </citation>
    <scope>NUCLEOTIDE SEQUENCE</scope>
    <source>
        <strain evidence="3">Sp2 HRB7682 ss15</strain>
    </source>
</reference>
<feature type="region of interest" description="Disordered" evidence="1">
    <location>
        <begin position="153"/>
        <end position="243"/>
    </location>
</feature>
<feature type="domain" description="Nitrogen regulatory protein areA GATA-like" evidence="2">
    <location>
        <begin position="46"/>
        <end position="73"/>
    </location>
</feature>
<feature type="compositionally biased region" description="Acidic residues" evidence="1">
    <location>
        <begin position="343"/>
        <end position="354"/>
    </location>
</feature>
<gene>
    <name evidence="3" type="ORF">C8J55DRAFT_477724</name>
</gene>
<dbReference type="Pfam" id="PF08550">
    <property type="entry name" value="GATA_AreA"/>
    <property type="match status" value="1"/>
</dbReference>
<feature type="compositionally biased region" description="Low complexity" evidence="1">
    <location>
        <begin position="258"/>
        <end position="277"/>
    </location>
</feature>
<dbReference type="InterPro" id="IPR052292">
    <property type="entry name" value="Glucose_repression_reg"/>
</dbReference>
<reference evidence="3" key="2">
    <citation type="journal article" date="2023" name="Proc. Natl. Acad. Sci. U.S.A.">
        <title>A global phylogenomic analysis of the shiitake genus Lentinula.</title>
        <authorList>
            <person name="Sierra-Patev S."/>
            <person name="Min B."/>
            <person name="Naranjo-Ortiz M."/>
            <person name="Looney B."/>
            <person name="Konkel Z."/>
            <person name="Slot J.C."/>
            <person name="Sakamoto Y."/>
            <person name="Steenwyk J.L."/>
            <person name="Rokas A."/>
            <person name="Carro J."/>
            <person name="Camarero S."/>
            <person name="Ferreira P."/>
            <person name="Molpeceres G."/>
            <person name="Ruiz-Duenas F.J."/>
            <person name="Serrano A."/>
            <person name="Henrissat B."/>
            <person name="Drula E."/>
            <person name="Hughes K.W."/>
            <person name="Mata J.L."/>
            <person name="Ishikawa N.K."/>
            <person name="Vargas-Isla R."/>
            <person name="Ushijima S."/>
            <person name="Smith C.A."/>
            <person name="Donoghue J."/>
            <person name="Ahrendt S."/>
            <person name="Andreopoulos W."/>
            <person name="He G."/>
            <person name="LaButti K."/>
            <person name="Lipzen A."/>
            <person name="Ng V."/>
            <person name="Riley R."/>
            <person name="Sandor L."/>
            <person name="Barry K."/>
            <person name="Martinez A.T."/>
            <person name="Xiao Y."/>
            <person name="Gibbons J.G."/>
            <person name="Terashima K."/>
            <person name="Grigoriev I.V."/>
            <person name="Hibbett D."/>
        </authorList>
    </citation>
    <scope>NUCLEOTIDE SEQUENCE</scope>
    <source>
        <strain evidence="3">Sp2 HRB7682 ss15</strain>
    </source>
</reference>
<feature type="compositionally biased region" description="Basic and acidic residues" evidence="1">
    <location>
        <begin position="589"/>
        <end position="620"/>
    </location>
</feature>
<dbReference type="EMBL" id="JANVFS010000025">
    <property type="protein sequence ID" value="KAJ4473396.1"/>
    <property type="molecule type" value="Genomic_DNA"/>
</dbReference>
<feature type="compositionally biased region" description="Polar residues" evidence="1">
    <location>
        <begin position="226"/>
        <end position="238"/>
    </location>
</feature>
<feature type="region of interest" description="Disordered" evidence="1">
    <location>
        <begin position="582"/>
        <end position="620"/>
    </location>
</feature>
<evidence type="ECO:0000313" key="3">
    <source>
        <dbReference type="EMBL" id="KAJ4473396.1"/>
    </source>
</evidence>
<dbReference type="GO" id="GO:0042149">
    <property type="term" value="P:cellular response to glucose starvation"/>
    <property type="evidence" value="ECO:0007669"/>
    <property type="project" value="TreeGrafter"/>
</dbReference>
<comment type="caution">
    <text evidence="3">The sequence shown here is derived from an EMBL/GenBank/DDBJ whole genome shotgun (WGS) entry which is preliminary data.</text>
</comment>
<feature type="compositionally biased region" description="Basic and acidic residues" evidence="1">
    <location>
        <begin position="836"/>
        <end position="861"/>
    </location>
</feature>
<feature type="compositionally biased region" description="Low complexity" evidence="1">
    <location>
        <begin position="790"/>
        <end position="804"/>
    </location>
</feature>
<proteinExistence type="predicted"/>
<feature type="region of interest" description="Disordered" evidence="1">
    <location>
        <begin position="339"/>
        <end position="477"/>
    </location>
</feature>
<dbReference type="PANTHER" id="PTHR28051:SF1">
    <property type="entry name" value="PROTEIN MTL1-RELATED"/>
    <property type="match status" value="1"/>
</dbReference>
<protein>
    <recommendedName>
        <fullName evidence="2">Nitrogen regulatory protein areA GATA-like domain-containing protein</fullName>
    </recommendedName>
</protein>
<feature type="compositionally biased region" description="Acidic residues" evidence="1">
    <location>
        <begin position="664"/>
        <end position="677"/>
    </location>
</feature>
<sequence length="1029" mass="110768">MANYLPVLLYSVGSNAAPDDSSLSTLPRGQVDYLTHDWQEEDVWRSWRNMTRQKNEIANGVRLENASWRTWWKQRNKLKTVSPETLNWLKDSDVTWLYGPLHTAVEWTPPPKPKPDETEHKTASAHDRFDLSEPKHKSILKYRSISEMLTGDLPSPLFSPAESDNESDGNEELSRETSDADASIHPTRPSLSQTKSDTHITRWGPNRAFRKDSPPRIEPTGAANVVPTSNTNASQSHTSPHHVYSATNLSGYFASHIQGQSQQAELSSSSSSPRGGSAEVTPSGGIHSNGHKKKHITFNTFVEQCIAIDQPKPKEATFAAILGDVEEDWYAKTHDSVKASYDDGYDEDGEDGFDGDWGLNECAISTDSESDADQVLGESACDDEEEEEEEGMIQMRSRRDSFDNKNSARLRSTSKVSTSSSSSSASSASNSSNHKNIPPNIRRRRRSDGPKNISLPRKGSISLARNSSSTALSSSDKEMVSIAPIAPTMLKTGSQTSWDGFGVHGVQSPYGLPASGGWSEGFGDDFSDDGSNIHVGPGGAKLYIGSSNNESEGSTPVGLVYMPPATTRYGNSIIPRVNSNTSLSSEAEVELREDANQKDADNVRGDKTVGSVEERTSENGDKVYRHHEAYFSIGSDKDGVLGVRSSSVPIVVRTPAVNVHGNPDDDNDDDVAEEDAYDYFGGPDLGEDFAHRKTKSSARRKPQRSSEAVSSPVTIKGNSKTQAVNEERQSRSRSRSRSRTPSPSYISQSSTPAISVPGRAEHVSSPPPSSSALLSPPLRGREFVPVEQPSTSRGRASRTSSSFPDRSRSRSNHSSPLGSLSPEGIGSAYSANGRGGGDRERERERSNRNGGRGRERTERHLSHSLSPDAVECVSSLGPDAASSVSSSSSGSQTVVPQYDHADPFESSVDNPSVKVQLRTSQPTPTNSPVISMSGAAHAIARMNGKSPITIPDPHVSSPRLTYPSHSTSEPSNTNTSSSPPVSPKGSTLSGTSISTKDSDNDDTGVVGKAVGIVSSAGSYFSFWNNGAGV</sequence>
<feature type="compositionally biased region" description="Low complexity" evidence="1">
    <location>
        <begin position="874"/>
        <end position="891"/>
    </location>
</feature>
<feature type="compositionally biased region" description="Basic and acidic residues" evidence="1">
    <location>
        <begin position="113"/>
        <end position="132"/>
    </location>
</feature>
<evidence type="ECO:0000256" key="1">
    <source>
        <dbReference type="SAM" id="MobiDB-lite"/>
    </source>
</evidence>
<dbReference type="PANTHER" id="PTHR28051">
    <property type="entry name" value="PROTEIN MTL1-RELATED"/>
    <property type="match status" value="1"/>
</dbReference>
<organism evidence="3 4">
    <name type="scientific">Lentinula lateritia</name>
    <dbReference type="NCBI Taxonomy" id="40482"/>
    <lineage>
        <taxon>Eukaryota</taxon>
        <taxon>Fungi</taxon>
        <taxon>Dikarya</taxon>
        <taxon>Basidiomycota</taxon>
        <taxon>Agaricomycotina</taxon>
        <taxon>Agaricomycetes</taxon>
        <taxon>Agaricomycetidae</taxon>
        <taxon>Agaricales</taxon>
        <taxon>Marasmiineae</taxon>
        <taxon>Omphalotaceae</taxon>
        <taxon>Lentinula</taxon>
    </lineage>
</organism>
<feature type="region of interest" description="Disordered" evidence="1">
    <location>
        <begin position="944"/>
        <end position="1005"/>
    </location>
</feature>
<feature type="compositionally biased region" description="Low complexity" evidence="1">
    <location>
        <begin position="462"/>
        <end position="474"/>
    </location>
</feature>
<evidence type="ECO:0000313" key="4">
    <source>
        <dbReference type="Proteomes" id="UP001150238"/>
    </source>
</evidence>
<feature type="compositionally biased region" description="Polar residues" evidence="1">
    <location>
        <begin position="984"/>
        <end position="995"/>
    </location>
</feature>
<name>A0A9W9DK58_9AGAR</name>
<feature type="compositionally biased region" description="Basic residues" evidence="1">
    <location>
        <begin position="692"/>
        <end position="703"/>
    </location>
</feature>
<accession>A0A9W9DK58</accession>
<feature type="compositionally biased region" description="Low complexity" evidence="1">
    <location>
        <begin position="963"/>
        <end position="979"/>
    </location>
</feature>
<evidence type="ECO:0000259" key="2">
    <source>
        <dbReference type="Pfam" id="PF08550"/>
    </source>
</evidence>
<feature type="compositionally biased region" description="Low complexity" evidence="1">
    <location>
        <begin position="413"/>
        <end position="440"/>
    </location>
</feature>
<feature type="compositionally biased region" description="Polar residues" evidence="1">
    <location>
        <begin position="917"/>
        <end position="930"/>
    </location>
</feature>
<feature type="region of interest" description="Disordered" evidence="1">
    <location>
        <begin position="655"/>
        <end position="930"/>
    </location>
</feature>
<dbReference type="Proteomes" id="UP001150238">
    <property type="component" value="Unassembled WGS sequence"/>
</dbReference>
<feature type="region of interest" description="Disordered" evidence="1">
    <location>
        <begin position="257"/>
        <end position="292"/>
    </location>
</feature>
<dbReference type="GO" id="GO:0005773">
    <property type="term" value="C:vacuole"/>
    <property type="evidence" value="ECO:0007669"/>
    <property type="project" value="GOC"/>
</dbReference>
<feature type="region of interest" description="Disordered" evidence="1">
    <location>
        <begin position="104"/>
        <end position="132"/>
    </location>
</feature>
<dbReference type="InterPro" id="IPR013860">
    <property type="entry name" value="AreA_GATA"/>
</dbReference>
<dbReference type="AlphaFoldDB" id="A0A9W9DK58"/>
<feature type="compositionally biased region" description="Polar residues" evidence="1">
    <location>
        <begin position="705"/>
        <end position="724"/>
    </location>
</feature>
<feature type="compositionally biased region" description="Acidic residues" evidence="1">
    <location>
        <begin position="380"/>
        <end position="391"/>
    </location>
</feature>